<gene>
    <name evidence="1" type="ORF">ADEAN_000987900</name>
</gene>
<accession>A0A7G2CS27</accession>
<protein>
    <recommendedName>
        <fullName evidence="3">C3H1-type domain-containing protein</fullName>
    </recommendedName>
</protein>
<keyword evidence="2" id="KW-1185">Reference proteome</keyword>
<dbReference type="AlphaFoldDB" id="A0A7G2CS27"/>
<dbReference type="EMBL" id="LR877169">
    <property type="protein sequence ID" value="CAD2222335.1"/>
    <property type="molecule type" value="Genomic_DNA"/>
</dbReference>
<organism evidence="1 2">
    <name type="scientific">Angomonas deanei</name>
    <dbReference type="NCBI Taxonomy" id="59799"/>
    <lineage>
        <taxon>Eukaryota</taxon>
        <taxon>Discoba</taxon>
        <taxon>Euglenozoa</taxon>
        <taxon>Kinetoplastea</taxon>
        <taxon>Metakinetoplastina</taxon>
        <taxon>Trypanosomatida</taxon>
        <taxon>Trypanosomatidae</taxon>
        <taxon>Strigomonadinae</taxon>
        <taxon>Angomonas</taxon>
    </lineage>
</organism>
<dbReference type="OrthoDB" id="273228at2759"/>
<dbReference type="PANTHER" id="PTHR37562:SF5">
    <property type="entry name" value="C3H1-TYPE DOMAIN-CONTAINING PROTEIN"/>
    <property type="match status" value="1"/>
</dbReference>
<evidence type="ECO:0000313" key="2">
    <source>
        <dbReference type="Proteomes" id="UP000515908"/>
    </source>
</evidence>
<dbReference type="Proteomes" id="UP000515908">
    <property type="component" value="Chromosome 25"/>
</dbReference>
<evidence type="ECO:0008006" key="3">
    <source>
        <dbReference type="Google" id="ProtNLM"/>
    </source>
</evidence>
<dbReference type="VEuPathDB" id="TriTrypDB:ADEAN_000987900"/>
<sequence length="199" mass="22352">MSSVDGDLHSLPSIHTNHHNNNDITEVFDPTFHYIYEVPTAAVTHLPPAKLNITRLVLCRSYHPSEPHRCLQQHLCKFVHVDCDLTTVPAQPIHVNYIYQRDSSCTYDRLPAGELLEVRLPNGGVNKSNNNSNYNNQHEDVFAHRSVLVPSERVLVTQGTAGTSSRHLMQRYRWRSVSASIIIACAAWGHAALPFTSPP</sequence>
<dbReference type="PANTHER" id="PTHR37562">
    <property type="entry name" value="C3H1-TYPE DOMAIN-CONTAINING PROTEIN-RELATED"/>
    <property type="match status" value="1"/>
</dbReference>
<name>A0A7G2CS27_9TRYP</name>
<reference evidence="1 2" key="1">
    <citation type="submission" date="2020-08" db="EMBL/GenBank/DDBJ databases">
        <authorList>
            <person name="Newling K."/>
            <person name="Davey J."/>
            <person name="Forrester S."/>
        </authorList>
    </citation>
    <scope>NUCLEOTIDE SEQUENCE [LARGE SCALE GENOMIC DNA]</scope>
    <source>
        <strain evidence="2">Crithidia deanei Carvalho (ATCC PRA-265)</strain>
    </source>
</reference>
<evidence type="ECO:0000313" key="1">
    <source>
        <dbReference type="EMBL" id="CAD2222335.1"/>
    </source>
</evidence>
<proteinExistence type="predicted"/>